<evidence type="ECO:0000256" key="5">
    <source>
        <dbReference type="ARBA" id="ARBA00022989"/>
    </source>
</evidence>
<evidence type="ECO:0000259" key="9">
    <source>
        <dbReference type="Pfam" id="PF16916"/>
    </source>
</evidence>
<name>A0A1X7PI83_9HYPH</name>
<dbReference type="InterPro" id="IPR058533">
    <property type="entry name" value="Cation_efflux_TM"/>
</dbReference>
<dbReference type="Proteomes" id="UP000193083">
    <property type="component" value="Unassembled WGS sequence"/>
</dbReference>
<keyword evidence="4 7" id="KW-0812">Transmembrane</keyword>
<dbReference type="Pfam" id="PF16916">
    <property type="entry name" value="ZT_dimer"/>
    <property type="match status" value="1"/>
</dbReference>
<feature type="transmembrane region" description="Helical" evidence="7">
    <location>
        <begin position="155"/>
        <end position="174"/>
    </location>
</feature>
<dbReference type="GO" id="GO:0005886">
    <property type="term" value="C:plasma membrane"/>
    <property type="evidence" value="ECO:0007669"/>
    <property type="project" value="TreeGrafter"/>
</dbReference>
<evidence type="ECO:0000256" key="7">
    <source>
        <dbReference type="SAM" id="Phobius"/>
    </source>
</evidence>
<dbReference type="RefSeq" id="WP_085466078.1">
    <property type="nucleotide sequence ID" value="NZ_FXBL01000004.1"/>
</dbReference>
<comment type="similarity">
    <text evidence="2">Belongs to the cation diffusion facilitator (CDF) transporter (TC 2.A.4) family.</text>
</comment>
<dbReference type="Pfam" id="PF01545">
    <property type="entry name" value="Cation_efflux"/>
    <property type="match status" value="1"/>
</dbReference>
<dbReference type="SUPFAM" id="SSF160240">
    <property type="entry name" value="Cation efflux protein cytoplasmic domain-like"/>
    <property type="match status" value="1"/>
</dbReference>
<protein>
    <submittedName>
        <fullName evidence="10">Cation diffusion facilitator family transporter</fullName>
    </submittedName>
</protein>
<dbReference type="SUPFAM" id="SSF161111">
    <property type="entry name" value="Cation efflux protein transmembrane domain-like"/>
    <property type="match status" value="1"/>
</dbReference>
<dbReference type="InterPro" id="IPR050291">
    <property type="entry name" value="CDF_Transporter"/>
</dbReference>
<dbReference type="GO" id="GO:0015086">
    <property type="term" value="F:cadmium ion transmembrane transporter activity"/>
    <property type="evidence" value="ECO:0007669"/>
    <property type="project" value="TreeGrafter"/>
</dbReference>
<dbReference type="AlphaFoldDB" id="A0A1X7PI83"/>
<dbReference type="EMBL" id="FXBL01000004">
    <property type="protein sequence ID" value="SMH51289.1"/>
    <property type="molecule type" value="Genomic_DNA"/>
</dbReference>
<evidence type="ECO:0000256" key="2">
    <source>
        <dbReference type="ARBA" id="ARBA00008114"/>
    </source>
</evidence>
<dbReference type="PANTHER" id="PTHR43840">
    <property type="entry name" value="MITOCHONDRIAL METAL TRANSPORTER 1-RELATED"/>
    <property type="match status" value="1"/>
</dbReference>
<dbReference type="InterPro" id="IPR027470">
    <property type="entry name" value="Cation_efflux_CTD"/>
</dbReference>
<sequence>MTPKRRVARLAFWSIIVAFAVMALKFVAWWLTGSVALYSDALESIVNVIAAGAAFWAINVSHKPADQDHQFGHHKAEYFSAVLEGVLIVVASLLILAEVFRAWQAPVTLDEPGLGLGINAAAAAVNAFWAWLLIRAGRQERSPALVADGRHVMTDVVTSVGVLAGLLGAIATGWVFLDPLLALIVALNILFQGWKVITSSLSGLMDEAVPLDQNIRIREIISANSKGALEVHDLKTRIAGRATFIEFHLIVDADMRVGDSHAICDRIEEALKAEIPSVRVTIHVEPDDEAKLPLGTAAVPFA</sequence>
<accession>A0A1X7PI83</accession>
<reference evidence="10 11" key="1">
    <citation type="submission" date="2017-04" db="EMBL/GenBank/DDBJ databases">
        <authorList>
            <person name="Afonso C.L."/>
            <person name="Miller P.J."/>
            <person name="Scott M.A."/>
            <person name="Spackman E."/>
            <person name="Goraichik I."/>
            <person name="Dimitrov K.M."/>
            <person name="Suarez D.L."/>
            <person name="Swayne D.E."/>
        </authorList>
    </citation>
    <scope>NUCLEOTIDE SEQUENCE [LARGE SCALE GENOMIC DNA]</scope>
    <source>
        <strain evidence="10 11">B5P</strain>
    </source>
</reference>
<feature type="domain" description="Cation efflux protein cytoplasmic" evidence="9">
    <location>
        <begin position="215"/>
        <end position="286"/>
    </location>
</feature>
<feature type="transmembrane region" description="Helical" evidence="7">
    <location>
        <begin position="37"/>
        <end position="58"/>
    </location>
</feature>
<gene>
    <name evidence="10" type="ORF">SAMN02982922_4379</name>
</gene>
<dbReference type="PANTHER" id="PTHR43840:SF15">
    <property type="entry name" value="MITOCHONDRIAL METAL TRANSPORTER 1-RELATED"/>
    <property type="match status" value="1"/>
</dbReference>
<evidence type="ECO:0000256" key="6">
    <source>
        <dbReference type="ARBA" id="ARBA00023136"/>
    </source>
</evidence>
<dbReference type="InterPro" id="IPR027469">
    <property type="entry name" value="Cation_efflux_TMD_sf"/>
</dbReference>
<keyword evidence="5 7" id="KW-1133">Transmembrane helix</keyword>
<evidence type="ECO:0000256" key="3">
    <source>
        <dbReference type="ARBA" id="ARBA00022448"/>
    </source>
</evidence>
<dbReference type="InterPro" id="IPR002524">
    <property type="entry name" value="Cation_efflux"/>
</dbReference>
<evidence type="ECO:0000256" key="4">
    <source>
        <dbReference type="ARBA" id="ARBA00022692"/>
    </source>
</evidence>
<keyword evidence="3" id="KW-0813">Transport</keyword>
<dbReference type="InterPro" id="IPR036837">
    <property type="entry name" value="Cation_efflux_CTD_sf"/>
</dbReference>
<organism evidence="10 11">
    <name type="scientific">Mesorhizobium australicum</name>
    <dbReference type="NCBI Taxonomy" id="536018"/>
    <lineage>
        <taxon>Bacteria</taxon>
        <taxon>Pseudomonadati</taxon>
        <taxon>Pseudomonadota</taxon>
        <taxon>Alphaproteobacteria</taxon>
        <taxon>Hyphomicrobiales</taxon>
        <taxon>Phyllobacteriaceae</taxon>
        <taxon>Mesorhizobium</taxon>
    </lineage>
</organism>
<feature type="transmembrane region" description="Helical" evidence="7">
    <location>
        <begin position="78"/>
        <end position="96"/>
    </location>
</feature>
<proteinExistence type="inferred from homology"/>
<dbReference type="OrthoDB" id="9806522at2"/>
<dbReference type="Gene3D" id="3.30.70.1350">
    <property type="entry name" value="Cation efflux protein, cytoplasmic domain"/>
    <property type="match status" value="1"/>
</dbReference>
<dbReference type="Gene3D" id="1.20.1510.10">
    <property type="entry name" value="Cation efflux protein transmembrane domain"/>
    <property type="match status" value="1"/>
</dbReference>
<feature type="transmembrane region" description="Helical" evidence="7">
    <location>
        <begin position="12"/>
        <end position="31"/>
    </location>
</feature>
<comment type="subcellular location">
    <subcellularLocation>
        <location evidence="1">Membrane</location>
        <topology evidence="1">Multi-pass membrane protein</topology>
    </subcellularLocation>
</comment>
<dbReference type="GO" id="GO:0015341">
    <property type="term" value="F:zinc efflux antiporter activity"/>
    <property type="evidence" value="ECO:0007669"/>
    <property type="project" value="TreeGrafter"/>
</dbReference>
<dbReference type="NCBIfam" id="TIGR01297">
    <property type="entry name" value="CDF"/>
    <property type="match status" value="1"/>
</dbReference>
<keyword evidence="6 7" id="KW-0472">Membrane</keyword>
<keyword evidence="11" id="KW-1185">Reference proteome</keyword>
<dbReference type="GO" id="GO:0015093">
    <property type="term" value="F:ferrous iron transmembrane transporter activity"/>
    <property type="evidence" value="ECO:0007669"/>
    <property type="project" value="TreeGrafter"/>
</dbReference>
<evidence type="ECO:0000256" key="1">
    <source>
        <dbReference type="ARBA" id="ARBA00004141"/>
    </source>
</evidence>
<dbReference type="GO" id="GO:0006882">
    <property type="term" value="P:intracellular zinc ion homeostasis"/>
    <property type="evidence" value="ECO:0007669"/>
    <property type="project" value="TreeGrafter"/>
</dbReference>
<evidence type="ECO:0000313" key="10">
    <source>
        <dbReference type="EMBL" id="SMH51289.1"/>
    </source>
</evidence>
<feature type="domain" description="Cation efflux protein transmembrane" evidence="8">
    <location>
        <begin position="12"/>
        <end position="205"/>
    </location>
</feature>
<feature type="transmembrane region" description="Helical" evidence="7">
    <location>
        <begin position="116"/>
        <end position="134"/>
    </location>
</feature>
<evidence type="ECO:0000259" key="8">
    <source>
        <dbReference type="Pfam" id="PF01545"/>
    </source>
</evidence>
<evidence type="ECO:0000313" key="11">
    <source>
        <dbReference type="Proteomes" id="UP000193083"/>
    </source>
</evidence>